<keyword evidence="4" id="KW-1185">Reference proteome</keyword>
<feature type="region of interest" description="Disordered" evidence="1">
    <location>
        <begin position="26"/>
        <end position="45"/>
    </location>
</feature>
<accession>A0A5C6UJA9</accession>
<proteinExistence type="predicted"/>
<keyword evidence="2" id="KW-0732">Signal</keyword>
<evidence type="ECO:0000256" key="2">
    <source>
        <dbReference type="SAM" id="SignalP"/>
    </source>
</evidence>
<dbReference type="RefSeq" id="WP_147083813.1">
    <property type="nucleotide sequence ID" value="NZ_VOQR01000001.1"/>
</dbReference>
<organism evidence="3 4">
    <name type="scientific">Sphingomonas ginsenosidivorax</name>
    <dbReference type="NCBI Taxonomy" id="862135"/>
    <lineage>
        <taxon>Bacteria</taxon>
        <taxon>Pseudomonadati</taxon>
        <taxon>Pseudomonadota</taxon>
        <taxon>Alphaproteobacteria</taxon>
        <taxon>Sphingomonadales</taxon>
        <taxon>Sphingomonadaceae</taxon>
        <taxon>Sphingomonas</taxon>
    </lineage>
</organism>
<sequence length="169" mass="17676">MRLILLGTALLLAACSGEKTADTAPDGGVAASNFTPPATQLPKPIAGQAQTTPITAYIGKYPHDAVGGVGFFDRTDVANGLIAAVGDETLRRRVRDRSGPETPIFKRGTQVAAWGCEAHNCGDHNWTVLVEPGGKTEVCYHDTEATGDRSRWYAGGAPILRAGACPTEG</sequence>
<evidence type="ECO:0000313" key="3">
    <source>
        <dbReference type="EMBL" id="TXC72540.1"/>
    </source>
</evidence>
<name>A0A5C6UJA9_9SPHN</name>
<reference evidence="3 4" key="1">
    <citation type="journal article" date="2013" name="Antonie Van Leeuwenhoek">
        <title>Sphingomonas ginsenosidivorax sp. nov., with the ability to transform ginsenosides.</title>
        <authorList>
            <person name="Jin X.F."/>
            <person name="Kim J.K."/>
            <person name="Liu Q.M."/>
            <person name="Kang M.S."/>
            <person name="He D."/>
            <person name="Jin F.X."/>
            <person name="Kim S.C."/>
            <person name="Im W.T."/>
        </authorList>
    </citation>
    <scope>NUCLEOTIDE SEQUENCE [LARGE SCALE GENOMIC DNA]</scope>
    <source>
        <strain evidence="3 4">KHI67</strain>
    </source>
</reference>
<dbReference type="OrthoDB" id="7204430at2"/>
<feature type="signal peptide" evidence="2">
    <location>
        <begin position="1"/>
        <end position="21"/>
    </location>
</feature>
<dbReference type="AlphaFoldDB" id="A0A5C6UJA9"/>
<evidence type="ECO:0008006" key="5">
    <source>
        <dbReference type="Google" id="ProtNLM"/>
    </source>
</evidence>
<protein>
    <recommendedName>
        <fullName evidence="5">Lipoprotein</fullName>
    </recommendedName>
</protein>
<evidence type="ECO:0000256" key="1">
    <source>
        <dbReference type="SAM" id="MobiDB-lite"/>
    </source>
</evidence>
<comment type="caution">
    <text evidence="3">The sequence shown here is derived from an EMBL/GenBank/DDBJ whole genome shotgun (WGS) entry which is preliminary data.</text>
</comment>
<dbReference type="Proteomes" id="UP000321250">
    <property type="component" value="Unassembled WGS sequence"/>
</dbReference>
<dbReference type="EMBL" id="VOQR01000001">
    <property type="protein sequence ID" value="TXC72540.1"/>
    <property type="molecule type" value="Genomic_DNA"/>
</dbReference>
<dbReference type="PROSITE" id="PS51257">
    <property type="entry name" value="PROKAR_LIPOPROTEIN"/>
    <property type="match status" value="1"/>
</dbReference>
<gene>
    <name evidence="3" type="ORF">FSB78_17480</name>
</gene>
<evidence type="ECO:0000313" key="4">
    <source>
        <dbReference type="Proteomes" id="UP000321250"/>
    </source>
</evidence>
<feature type="chain" id="PRO_5022718742" description="Lipoprotein" evidence="2">
    <location>
        <begin position="22"/>
        <end position="169"/>
    </location>
</feature>